<evidence type="ECO:0008006" key="4">
    <source>
        <dbReference type="Google" id="ProtNLM"/>
    </source>
</evidence>
<evidence type="ECO:0000256" key="1">
    <source>
        <dbReference type="SAM" id="SignalP"/>
    </source>
</evidence>
<dbReference type="EMBL" id="JACHGF010000002">
    <property type="protein sequence ID" value="MBB5283379.1"/>
    <property type="molecule type" value="Genomic_DNA"/>
</dbReference>
<protein>
    <recommendedName>
        <fullName evidence="4">DUF4034 domain-containing protein</fullName>
    </recommendedName>
</protein>
<proteinExistence type="predicted"/>
<evidence type="ECO:0000313" key="2">
    <source>
        <dbReference type="EMBL" id="MBB5283379.1"/>
    </source>
</evidence>
<feature type="signal peptide" evidence="1">
    <location>
        <begin position="1"/>
        <end position="21"/>
    </location>
</feature>
<sequence length="324" mass="37035">MKPTVFLLFASWVLYGLGASASEDYTAYHQRIGEAEELIARAEFAQALAIYDQLFADYAFVFRRDCQVAAQLALYTGHSQQVLRYLRRGVAQGWELKSIRKNTYLKQHLEPGTWQLLSAEYDSLRALYERRINVDMRTQVHSMFKKDQWKALGALLRFSAKARDRYAERKFAPHSEKQLAQLIPLILNGGYPGERLIGNSSWAAVILSHHNSISDAYVQQDSLYKYLQPSLRQALRQGYLSPYEYGSIDNWYRVVVSGHQTKAYGILEAGMTPAEVQEANRLRAEIGLRSIQTHNQLLQVQRQTGMDFYLPSHFGTSGEIKVDG</sequence>
<feature type="chain" id="PRO_5032812215" description="DUF4034 domain-containing protein" evidence="1">
    <location>
        <begin position="22"/>
        <end position="324"/>
    </location>
</feature>
<reference evidence="2 3" key="1">
    <citation type="submission" date="2020-08" db="EMBL/GenBank/DDBJ databases">
        <title>Genomic Encyclopedia of Type Strains, Phase IV (KMG-IV): sequencing the most valuable type-strain genomes for metagenomic binning, comparative biology and taxonomic classification.</title>
        <authorList>
            <person name="Goeker M."/>
        </authorList>
    </citation>
    <scope>NUCLEOTIDE SEQUENCE [LARGE SCALE GENOMIC DNA]</scope>
    <source>
        <strain evidence="2 3">DSM 105074</strain>
    </source>
</reference>
<accession>A0A840TUM1</accession>
<name>A0A840TUM1_9BACT</name>
<dbReference type="AlphaFoldDB" id="A0A840TUM1"/>
<comment type="caution">
    <text evidence="2">The sequence shown here is derived from an EMBL/GenBank/DDBJ whole genome shotgun (WGS) entry which is preliminary data.</text>
</comment>
<dbReference type="RefSeq" id="WP_184172717.1">
    <property type="nucleotide sequence ID" value="NZ_JACHGF010000002.1"/>
</dbReference>
<evidence type="ECO:0000313" key="3">
    <source>
        <dbReference type="Proteomes" id="UP000557307"/>
    </source>
</evidence>
<organism evidence="2 3">
    <name type="scientific">Rhabdobacter roseus</name>
    <dbReference type="NCBI Taxonomy" id="1655419"/>
    <lineage>
        <taxon>Bacteria</taxon>
        <taxon>Pseudomonadati</taxon>
        <taxon>Bacteroidota</taxon>
        <taxon>Cytophagia</taxon>
        <taxon>Cytophagales</taxon>
        <taxon>Cytophagaceae</taxon>
        <taxon>Rhabdobacter</taxon>
    </lineage>
</organism>
<dbReference type="Proteomes" id="UP000557307">
    <property type="component" value="Unassembled WGS sequence"/>
</dbReference>
<gene>
    <name evidence="2" type="ORF">HNQ92_001505</name>
</gene>
<keyword evidence="3" id="KW-1185">Reference proteome</keyword>
<keyword evidence="1" id="KW-0732">Signal</keyword>